<organism evidence="3 4">
    <name type="scientific">Elsinoe ampelina</name>
    <dbReference type="NCBI Taxonomy" id="302913"/>
    <lineage>
        <taxon>Eukaryota</taxon>
        <taxon>Fungi</taxon>
        <taxon>Dikarya</taxon>
        <taxon>Ascomycota</taxon>
        <taxon>Pezizomycotina</taxon>
        <taxon>Dothideomycetes</taxon>
        <taxon>Dothideomycetidae</taxon>
        <taxon>Myriangiales</taxon>
        <taxon>Elsinoaceae</taxon>
        <taxon>Elsinoe</taxon>
    </lineage>
</organism>
<name>A0A6A6G778_9PEZI</name>
<feature type="compositionally biased region" description="Basic and acidic residues" evidence="2">
    <location>
        <begin position="292"/>
        <end position="309"/>
    </location>
</feature>
<accession>A0A6A6G778</accession>
<dbReference type="OrthoDB" id="2013972at2759"/>
<evidence type="ECO:0000256" key="2">
    <source>
        <dbReference type="SAM" id="MobiDB-lite"/>
    </source>
</evidence>
<dbReference type="EMBL" id="ML992510">
    <property type="protein sequence ID" value="KAF2221616.1"/>
    <property type="molecule type" value="Genomic_DNA"/>
</dbReference>
<protein>
    <submittedName>
        <fullName evidence="3">Uncharacterized protein</fullName>
    </submittedName>
</protein>
<feature type="region of interest" description="Disordered" evidence="2">
    <location>
        <begin position="1"/>
        <end position="61"/>
    </location>
</feature>
<keyword evidence="4" id="KW-1185">Reference proteome</keyword>
<feature type="compositionally biased region" description="Polar residues" evidence="2">
    <location>
        <begin position="15"/>
        <end position="24"/>
    </location>
</feature>
<evidence type="ECO:0000313" key="3">
    <source>
        <dbReference type="EMBL" id="KAF2221616.1"/>
    </source>
</evidence>
<dbReference type="Proteomes" id="UP000799538">
    <property type="component" value="Unassembled WGS sequence"/>
</dbReference>
<sequence>MFSPPAAAHHGFTPLSPSLGQGTHYSPIPSPVLGSYSPNPSNSPYRLPPLPRPSSGGDLVSGIVDKFNSLSVTDRDEEKSRYERQIAKLKQALERATVAREEAESEARGLREKLLEVQDERVRERDCLRERCGEYEKKYEKAKERFKQQRARNEEAVHALKGEFLEKEKGHWRNVALAQEAEEWERRLRVEAIELVEFVELEKRFEMEQVRRRWTAPAVRESVREDKKVEVVKVTAEVVDLDEEAIVLEEEEDGEGEKTLVVPDQRQRRALQEVVLESRPVSRGSDTAQSETDDRLNPQSDHESLREVTPEGPPSMPIRPFATPARQVIRVPVNFDDVEDKENKAPATVADVLKTPMTMDRAAALAAIEYRRGRARSFMNAQMTPKTLGVADKRDVSAPAMVTMTVGRKR</sequence>
<reference evidence="4" key="1">
    <citation type="journal article" date="2020" name="Stud. Mycol.">
        <title>101 Dothideomycetes genomes: A test case for predicting lifestyles and emergence of pathogens.</title>
        <authorList>
            <person name="Haridas S."/>
            <person name="Albert R."/>
            <person name="Binder M."/>
            <person name="Bloem J."/>
            <person name="LaButti K."/>
            <person name="Salamov A."/>
            <person name="Andreopoulos B."/>
            <person name="Baker S."/>
            <person name="Barry K."/>
            <person name="Bills G."/>
            <person name="Bluhm B."/>
            <person name="Cannon C."/>
            <person name="Castanera R."/>
            <person name="Culley D."/>
            <person name="Daum C."/>
            <person name="Ezra D."/>
            <person name="Gonzalez J."/>
            <person name="Henrissat B."/>
            <person name="Kuo A."/>
            <person name="Liang C."/>
            <person name="Lipzen A."/>
            <person name="Lutzoni F."/>
            <person name="Magnuson J."/>
            <person name="Mondo S."/>
            <person name="Nolan M."/>
            <person name="Ohm R."/>
            <person name="Pangilinan J."/>
            <person name="Park H.-J."/>
            <person name="Ramirez L."/>
            <person name="Alfaro M."/>
            <person name="Sun H."/>
            <person name="Tritt A."/>
            <person name="Yoshinaga Y."/>
            <person name="Zwiers L.-H."/>
            <person name="Turgeon B."/>
            <person name="Goodwin S."/>
            <person name="Spatafora J."/>
            <person name="Crous P."/>
            <person name="Grigoriev I."/>
        </authorList>
    </citation>
    <scope>NUCLEOTIDE SEQUENCE [LARGE SCALE GENOMIC DNA]</scope>
    <source>
        <strain evidence="4">CECT 20119</strain>
    </source>
</reference>
<evidence type="ECO:0000313" key="4">
    <source>
        <dbReference type="Proteomes" id="UP000799538"/>
    </source>
</evidence>
<dbReference type="AlphaFoldDB" id="A0A6A6G778"/>
<feature type="region of interest" description="Disordered" evidence="2">
    <location>
        <begin position="274"/>
        <end position="320"/>
    </location>
</feature>
<evidence type="ECO:0000256" key="1">
    <source>
        <dbReference type="SAM" id="Coils"/>
    </source>
</evidence>
<feature type="coiled-coil region" evidence="1">
    <location>
        <begin position="72"/>
        <end position="163"/>
    </location>
</feature>
<gene>
    <name evidence="3" type="ORF">BDZ85DRAFT_19178</name>
</gene>
<proteinExistence type="predicted"/>
<keyword evidence="1" id="KW-0175">Coiled coil</keyword>
<feature type="compositionally biased region" description="Low complexity" evidence="2">
    <location>
        <begin position="35"/>
        <end position="45"/>
    </location>
</feature>